<keyword evidence="2" id="KW-0012">Acyltransferase</keyword>
<dbReference type="RefSeq" id="WP_114054951.1">
    <property type="nucleotide sequence ID" value="NZ_CP030862.1"/>
</dbReference>
<dbReference type="SUPFAM" id="SSF55729">
    <property type="entry name" value="Acyl-CoA N-acyltransferases (Nat)"/>
    <property type="match status" value="1"/>
</dbReference>
<dbReference type="AlphaFoldDB" id="A0A344TYQ1"/>
<dbReference type="InterPro" id="IPR050832">
    <property type="entry name" value="Bact_Acetyltransf"/>
</dbReference>
<proteinExistence type="predicted"/>
<feature type="domain" description="N-acetyltransferase" evidence="3">
    <location>
        <begin position="45"/>
        <end position="197"/>
    </location>
</feature>
<dbReference type="Pfam" id="PF00583">
    <property type="entry name" value="Acetyltransf_1"/>
    <property type="match status" value="1"/>
</dbReference>
<protein>
    <submittedName>
        <fullName evidence="4">GNAT family N-acetyltransferase</fullName>
    </submittedName>
</protein>
<gene>
    <name evidence="4" type="ORF">C0216_10130</name>
</gene>
<evidence type="ECO:0000259" key="3">
    <source>
        <dbReference type="PROSITE" id="PS51186"/>
    </source>
</evidence>
<reference evidence="4 5" key="1">
    <citation type="submission" date="2018-01" db="EMBL/GenBank/DDBJ databases">
        <title>Draft genome Sequence of streptomyces globosus LZH-48.</title>
        <authorList>
            <person name="Ran K."/>
            <person name="Li Z."/>
            <person name="Wei S."/>
            <person name="Dong R."/>
        </authorList>
    </citation>
    <scope>NUCLEOTIDE SEQUENCE [LARGE SCALE GENOMIC DNA]</scope>
    <source>
        <strain evidence="4 5">LZH-48</strain>
    </source>
</reference>
<dbReference type="InterPro" id="IPR016181">
    <property type="entry name" value="Acyl_CoA_acyltransferase"/>
</dbReference>
<accession>A0A344TYQ1</accession>
<evidence type="ECO:0000313" key="5">
    <source>
        <dbReference type="Proteomes" id="UP000252004"/>
    </source>
</evidence>
<dbReference type="PANTHER" id="PTHR43877">
    <property type="entry name" value="AMINOALKYLPHOSPHONATE N-ACETYLTRANSFERASE-RELATED-RELATED"/>
    <property type="match status" value="1"/>
</dbReference>
<evidence type="ECO:0000313" key="4">
    <source>
        <dbReference type="EMBL" id="AXE23772.1"/>
    </source>
</evidence>
<evidence type="ECO:0000256" key="1">
    <source>
        <dbReference type="ARBA" id="ARBA00022679"/>
    </source>
</evidence>
<dbReference type="PROSITE" id="PS51186">
    <property type="entry name" value="GNAT"/>
    <property type="match status" value="1"/>
</dbReference>
<dbReference type="Gene3D" id="3.40.630.30">
    <property type="match status" value="1"/>
</dbReference>
<evidence type="ECO:0000256" key="2">
    <source>
        <dbReference type="ARBA" id="ARBA00023315"/>
    </source>
</evidence>
<dbReference type="KEGG" id="sgz:C0216_10130"/>
<dbReference type="InterPro" id="IPR000182">
    <property type="entry name" value="GNAT_dom"/>
</dbReference>
<dbReference type="GO" id="GO:0016747">
    <property type="term" value="F:acyltransferase activity, transferring groups other than amino-acyl groups"/>
    <property type="evidence" value="ECO:0007669"/>
    <property type="project" value="InterPro"/>
</dbReference>
<dbReference type="Proteomes" id="UP000252004">
    <property type="component" value="Chromosome"/>
</dbReference>
<organism evidence="4 5">
    <name type="scientific">Streptomyces globosus</name>
    <dbReference type="NCBI Taxonomy" id="68209"/>
    <lineage>
        <taxon>Bacteria</taxon>
        <taxon>Bacillati</taxon>
        <taxon>Actinomycetota</taxon>
        <taxon>Actinomycetes</taxon>
        <taxon>Kitasatosporales</taxon>
        <taxon>Streptomycetaceae</taxon>
        <taxon>Streptomyces</taxon>
    </lineage>
</organism>
<dbReference type="EMBL" id="CP030862">
    <property type="protein sequence ID" value="AXE23772.1"/>
    <property type="molecule type" value="Genomic_DNA"/>
</dbReference>
<dbReference type="CDD" id="cd04301">
    <property type="entry name" value="NAT_SF"/>
    <property type="match status" value="1"/>
</dbReference>
<sequence length="197" mass="20438">MTDPQTRGAGGWGGDRPDRLVQIVHLTSPDGVPPGLARELADCWAAVVNAGGAVIAPGMPMPPVAASAVAPVVELLLGGLHPARCRLLAAVRGGALAGWLVLRRDPHPLVAHCAVVNHVQTHPGFRGRGTGTALMGAAAAVARGAMGVERLHLSVRSGCGLEGFYRRLGWEEVGRWPGALRVAPGDDRDDILMSLTL</sequence>
<name>A0A344TYQ1_9ACTN</name>
<keyword evidence="5" id="KW-1185">Reference proteome</keyword>
<keyword evidence="1 4" id="KW-0808">Transferase</keyword>
<dbReference type="OrthoDB" id="3572254at2"/>